<dbReference type="Proteomes" id="UP000321479">
    <property type="component" value="Chromosome"/>
</dbReference>
<evidence type="ECO:0000256" key="3">
    <source>
        <dbReference type="PROSITE-ProRule" id="PRU00339"/>
    </source>
</evidence>
<protein>
    <submittedName>
        <fullName evidence="4">Alpha/beta hydrolase</fullName>
    </submittedName>
</protein>
<dbReference type="InterPro" id="IPR011990">
    <property type="entry name" value="TPR-like_helical_dom_sf"/>
</dbReference>
<feature type="repeat" description="TPR" evidence="3">
    <location>
        <begin position="368"/>
        <end position="401"/>
    </location>
</feature>
<dbReference type="PROSITE" id="PS50005">
    <property type="entry name" value="TPR"/>
    <property type="match status" value="1"/>
</dbReference>
<comment type="similarity">
    <text evidence="1">Belongs to the esterase D family.</text>
</comment>
<dbReference type="AlphaFoldDB" id="A0A5B8UW83"/>
<dbReference type="PANTHER" id="PTHR40841">
    <property type="entry name" value="SIDEROPHORE TRIACETYLFUSARININE C ESTERASE"/>
    <property type="match status" value="1"/>
</dbReference>
<dbReference type="OrthoDB" id="9784036at2"/>
<evidence type="ECO:0000256" key="2">
    <source>
        <dbReference type="ARBA" id="ARBA00022801"/>
    </source>
</evidence>
<dbReference type="GO" id="GO:0016788">
    <property type="term" value="F:hydrolase activity, acting on ester bonds"/>
    <property type="evidence" value="ECO:0007669"/>
    <property type="project" value="TreeGrafter"/>
</dbReference>
<keyword evidence="3" id="KW-0802">TPR repeat</keyword>
<sequence length="414" mass="46563">MKFYPLVLLLLLLILFSCSRPLKVDEISIGKTDSVYSKILGESRKIWVYVPAGASDPKKKYPVLYLLDGDAHFSSVVGMIQQLSSVNGNTVCPEMIVVGIPNTDRTRDLTPTKSLLGPDGDIEKDFKTSGGGEKFVSFIDKELMPHIESTYPVAPYKVLVGHSFGGLTVMNIVINHPDMFTSYVAIDPSMWWDKKRLLTQAGAVFKEKKFDGKSLFLGIANTMPAGMDTLQVRLDTSGRTNHIRSIIALKDIIKDNPADGLKFSYKYYKDDDHGSVPLITEYDAFHFLFGFYNMPDELKSQLSDVHGKIDPLPALTAHYQDVSRRMGYTMLPPESTVNELGYYYMQQGAKDKALSMFSLNIHNYPESANAYDSMGDYYTAQKDKDKAIESYKKSLELKDNQETKKKLEKLQADK</sequence>
<evidence type="ECO:0000313" key="4">
    <source>
        <dbReference type="EMBL" id="QEC63390.1"/>
    </source>
</evidence>
<dbReference type="InterPro" id="IPR052558">
    <property type="entry name" value="Siderophore_Hydrolase_D"/>
</dbReference>
<keyword evidence="2 4" id="KW-0378">Hydrolase</keyword>
<dbReference type="SUPFAM" id="SSF53474">
    <property type="entry name" value="alpha/beta-Hydrolases"/>
    <property type="match status" value="1"/>
</dbReference>
<name>A0A5B8UW83_9SPHI</name>
<accession>A0A5B8UW83</accession>
<dbReference type="InterPro" id="IPR019734">
    <property type="entry name" value="TPR_rpt"/>
</dbReference>
<dbReference type="RefSeq" id="WP_147031966.1">
    <property type="nucleotide sequence ID" value="NZ_CP042436.1"/>
</dbReference>
<dbReference type="InterPro" id="IPR000801">
    <property type="entry name" value="Esterase-like"/>
</dbReference>
<gene>
    <name evidence="4" type="ORF">FRZ54_12665</name>
</gene>
<dbReference type="Gene3D" id="3.40.50.1820">
    <property type="entry name" value="alpha/beta hydrolase"/>
    <property type="match status" value="1"/>
</dbReference>
<evidence type="ECO:0000256" key="1">
    <source>
        <dbReference type="ARBA" id="ARBA00005622"/>
    </source>
</evidence>
<dbReference type="EMBL" id="CP042436">
    <property type="protein sequence ID" value="QEC63390.1"/>
    <property type="molecule type" value="Genomic_DNA"/>
</dbReference>
<dbReference type="SMART" id="SM00028">
    <property type="entry name" value="TPR"/>
    <property type="match status" value="2"/>
</dbReference>
<reference evidence="4 5" key="1">
    <citation type="journal article" date="2017" name="Curr. Microbiol.">
        <title>Mucilaginibacter ginsenosidivorans sp. nov., Isolated from Soil of Ginseng Field.</title>
        <authorList>
            <person name="Kim M.M."/>
            <person name="Siddiqi M.Z."/>
            <person name="Im W.T."/>
        </authorList>
    </citation>
    <scope>NUCLEOTIDE SEQUENCE [LARGE SCALE GENOMIC DNA]</scope>
    <source>
        <strain evidence="4 5">Gsoil 3017</strain>
    </source>
</reference>
<dbReference type="PROSITE" id="PS51257">
    <property type="entry name" value="PROKAR_LIPOPROTEIN"/>
    <property type="match status" value="1"/>
</dbReference>
<dbReference type="InterPro" id="IPR029058">
    <property type="entry name" value="AB_hydrolase_fold"/>
</dbReference>
<dbReference type="KEGG" id="mgin:FRZ54_12665"/>
<keyword evidence="5" id="KW-1185">Reference proteome</keyword>
<organism evidence="4 5">
    <name type="scientific">Mucilaginibacter ginsenosidivorans</name>
    <dbReference type="NCBI Taxonomy" id="398053"/>
    <lineage>
        <taxon>Bacteria</taxon>
        <taxon>Pseudomonadati</taxon>
        <taxon>Bacteroidota</taxon>
        <taxon>Sphingobacteriia</taxon>
        <taxon>Sphingobacteriales</taxon>
        <taxon>Sphingobacteriaceae</taxon>
        <taxon>Mucilaginibacter</taxon>
    </lineage>
</organism>
<dbReference type="SUPFAM" id="SSF48452">
    <property type="entry name" value="TPR-like"/>
    <property type="match status" value="1"/>
</dbReference>
<dbReference type="Pfam" id="PF13181">
    <property type="entry name" value="TPR_8"/>
    <property type="match status" value="1"/>
</dbReference>
<evidence type="ECO:0000313" key="5">
    <source>
        <dbReference type="Proteomes" id="UP000321479"/>
    </source>
</evidence>
<dbReference type="PANTHER" id="PTHR40841:SF2">
    <property type="entry name" value="SIDEROPHORE-DEGRADING ESTERASE (EUROFUNG)"/>
    <property type="match status" value="1"/>
</dbReference>
<dbReference type="Pfam" id="PF00756">
    <property type="entry name" value="Esterase"/>
    <property type="match status" value="1"/>
</dbReference>
<proteinExistence type="inferred from homology"/>